<sequence>MGSSIPEAGSSIFVAKVLSTRSRRRAHLHVNRHVELMFCFVFVVHTSVVHSNFVVTNSCQI</sequence>
<dbReference type="EMBL" id="GBRH01268277">
    <property type="protein sequence ID" value="JAD29618.1"/>
    <property type="molecule type" value="Transcribed_RNA"/>
</dbReference>
<reference evidence="1" key="1">
    <citation type="submission" date="2014-09" db="EMBL/GenBank/DDBJ databases">
        <authorList>
            <person name="Magalhaes I.L.F."/>
            <person name="Oliveira U."/>
            <person name="Santos F.R."/>
            <person name="Vidigal T.H.D.A."/>
            <person name="Brescovit A.D."/>
            <person name="Santos A.J."/>
        </authorList>
    </citation>
    <scope>NUCLEOTIDE SEQUENCE</scope>
    <source>
        <tissue evidence="1">Shoot tissue taken approximately 20 cm above the soil surface</tissue>
    </source>
</reference>
<name>A0A0A8YW66_ARUDO</name>
<evidence type="ECO:0000313" key="1">
    <source>
        <dbReference type="EMBL" id="JAD29618.1"/>
    </source>
</evidence>
<organism evidence="1">
    <name type="scientific">Arundo donax</name>
    <name type="common">Giant reed</name>
    <name type="synonym">Donax arundinaceus</name>
    <dbReference type="NCBI Taxonomy" id="35708"/>
    <lineage>
        <taxon>Eukaryota</taxon>
        <taxon>Viridiplantae</taxon>
        <taxon>Streptophyta</taxon>
        <taxon>Embryophyta</taxon>
        <taxon>Tracheophyta</taxon>
        <taxon>Spermatophyta</taxon>
        <taxon>Magnoliopsida</taxon>
        <taxon>Liliopsida</taxon>
        <taxon>Poales</taxon>
        <taxon>Poaceae</taxon>
        <taxon>PACMAD clade</taxon>
        <taxon>Arundinoideae</taxon>
        <taxon>Arundineae</taxon>
        <taxon>Arundo</taxon>
    </lineage>
</organism>
<accession>A0A0A8YW66</accession>
<proteinExistence type="predicted"/>
<protein>
    <submittedName>
        <fullName evidence="1">Uncharacterized protein</fullName>
    </submittedName>
</protein>
<dbReference type="AlphaFoldDB" id="A0A0A8YW66"/>
<reference evidence="1" key="2">
    <citation type="journal article" date="2015" name="Data Brief">
        <title>Shoot transcriptome of the giant reed, Arundo donax.</title>
        <authorList>
            <person name="Barrero R.A."/>
            <person name="Guerrero F.D."/>
            <person name="Moolhuijzen P."/>
            <person name="Goolsby J.A."/>
            <person name="Tidwell J."/>
            <person name="Bellgard S.E."/>
            <person name="Bellgard M.I."/>
        </authorList>
    </citation>
    <scope>NUCLEOTIDE SEQUENCE</scope>
    <source>
        <tissue evidence="1">Shoot tissue taken approximately 20 cm above the soil surface</tissue>
    </source>
</reference>